<dbReference type="AlphaFoldDB" id="A0A4Q2U0F4"/>
<dbReference type="RefSeq" id="WP_129228990.1">
    <property type="nucleotide sequence ID" value="NZ_QYBB01000037.1"/>
</dbReference>
<reference evidence="1 2" key="2">
    <citation type="submission" date="2019-02" db="EMBL/GenBank/DDBJ databases">
        <title>'Lichenibacterium ramalinii' gen. nov. sp. nov., 'Lichenibacterium minor' gen. nov. sp. nov.</title>
        <authorList>
            <person name="Pankratov T."/>
        </authorList>
    </citation>
    <scope>NUCLEOTIDE SEQUENCE [LARGE SCALE GENOMIC DNA]</scope>
    <source>
        <strain evidence="1 2">RmlP026</strain>
    </source>
</reference>
<proteinExistence type="predicted"/>
<dbReference type="Proteomes" id="UP000290759">
    <property type="component" value="Unassembled WGS sequence"/>
</dbReference>
<accession>A0A4Q2U0F4</accession>
<dbReference type="EMBL" id="QYBB01000037">
    <property type="protein sequence ID" value="RYC29899.1"/>
    <property type="molecule type" value="Genomic_DNA"/>
</dbReference>
<comment type="caution">
    <text evidence="1">The sequence shown here is derived from an EMBL/GenBank/DDBJ whole genome shotgun (WGS) entry which is preliminary data.</text>
</comment>
<name>A0A4Q2U0F4_9HYPH</name>
<evidence type="ECO:0000313" key="2">
    <source>
        <dbReference type="Proteomes" id="UP000290759"/>
    </source>
</evidence>
<reference evidence="1 2" key="1">
    <citation type="submission" date="2018-12" db="EMBL/GenBank/DDBJ databases">
        <authorList>
            <person name="Grouzdev D.S."/>
            <person name="Krutkina M.S."/>
        </authorList>
    </citation>
    <scope>NUCLEOTIDE SEQUENCE [LARGE SCALE GENOMIC DNA]</scope>
    <source>
        <strain evidence="1 2">RmlP026</strain>
    </source>
</reference>
<gene>
    <name evidence="1" type="ORF">D3273_21745</name>
</gene>
<organism evidence="1 2">
    <name type="scientific">Lichenibacterium minor</name>
    <dbReference type="NCBI Taxonomy" id="2316528"/>
    <lineage>
        <taxon>Bacteria</taxon>
        <taxon>Pseudomonadati</taxon>
        <taxon>Pseudomonadota</taxon>
        <taxon>Alphaproteobacteria</taxon>
        <taxon>Hyphomicrobiales</taxon>
        <taxon>Lichenihabitantaceae</taxon>
        <taxon>Lichenibacterium</taxon>
    </lineage>
</organism>
<protein>
    <submittedName>
        <fullName evidence="1">Uncharacterized protein</fullName>
    </submittedName>
</protein>
<keyword evidence="2" id="KW-1185">Reference proteome</keyword>
<evidence type="ECO:0000313" key="1">
    <source>
        <dbReference type="EMBL" id="RYC29899.1"/>
    </source>
</evidence>
<sequence>MANAALRMLLTAAVLRPNQAPTWINALARDLAGLEVPFDPAETAAVFEAMLERRREAMKRGDRERVAERKADQ</sequence>